<evidence type="ECO:0000256" key="1">
    <source>
        <dbReference type="ARBA" id="ARBA00023015"/>
    </source>
</evidence>
<feature type="domain" description="HTH hxlR-type" evidence="4">
    <location>
        <begin position="8"/>
        <end position="105"/>
    </location>
</feature>
<sequence>MPHRPRQCSIADALSIVGERWSLLTLREVFLGVRRFDRIARNTGASRDILTARLTKLVETGLLEKKQYETHPPRYEYVPTETGQALHSVLLSLMDWGDRYITRTDPPTVWAHDCGATLRPVMVCEHCREPVRPEELTVVRVDQPNPE</sequence>
<evidence type="ECO:0000259" key="4">
    <source>
        <dbReference type="PROSITE" id="PS51118"/>
    </source>
</evidence>
<dbReference type="InterPro" id="IPR036390">
    <property type="entry name" value="WH_DNA-bd_sf"/>
</dbReference>
<name>A0A238Z250_9PSEU</name>
<keyword evidence="6" id="KW-1185">Reference proteome</keyword>
<dbReference type="InterPro" id="IPR002577">
    <property type="entry name" value="HTH_HxlR"/>
</dbReference>
<dbReference type="GO" id="GO:0003677">
    <property type="term" value="F:DNA binding"/>
    <property type="evidence" value="ECO:0007669"/>
    <property type="project" value="UniProtKB-KW"/>
</dbReference>
<reference evidence="5 6" key="1">
    <citation type="submission" date="2017-06" db="EMBL/GenBank/DDBJ databases">
        <authorList>
            <person name="Kim H.J."/>
            <person name="Triplett B.A."/>
        </authorList>
    </citation>
    <scope>NUCLEOTIDE SEQUENCE [LARGE SCALE GENOMIC DNA]</scope>
    <source>
        <strain evidence="5 6">DSM 45207</strain>
    </source>
</reference>
<dbReference type="OrthoDB" id="5181972at2"/>
<keyword evidence="1" id="KW-0805">Transcription regulation</keyword>
<evidence type="ECO:0000313" key="6">
    <source>
        <dbReference type="Proteomes" id="UP000198348"/>
    </source>
</evidence>
<dbReference type="SUPFAM" id="SSF46785">
    <property type="entry name" value="Winged helix' DNA-binding domain"/>
    <property type="match status" value="1"/>
</dbReference>
<dbReference type="AlphaFoldDB" id="A0A238Z250"/>
<dbReference type="InterPro" id="IPR036388">
    <property type="entry name" value="WH-like_DNA-bd_sf"/>
</dbReference>
<dbReference type="PANTHER" id="PTHR33204">
    <property type="entry name" value="TRANSCRIPTIONAL REGULATOR, MARR FAMILY"/>
    <property type="match status" value="1"/>
</dbReference>
<dbReference type="PANTHER" id="PTHR33204:SF18">
    <property type="entry name" value="TRANSCRIPTIONAL REGULATORY PROTEIN"/>
    <property type="match status" value="1"/>
</dbReference>
<proteinExistence type="predicted"/>
<dbReference type="Pfam" id="PF01638">
    <property type="entry name" value="HxlR"/>
    <property type="match status" value="1"/>
</dbReference>
<keyword evidence="3" id="KW-0804">Transcription</keyword>
<dbReference type="RefSeq" id="WP_089302674.1">
    <property type="nucleotide sequence ID" value="NZ_FZNW01000018.1"/>
</dbReference>
<protein>
    <submittedName>
        <fullName evidence="5">Transcriptional regulator, HxlR family</fullName>
    </submittedName>
</protein>
<evidence type="ECO:0000256" key="3">
    <source>
        <dbReference type="ARBA" id="ARBA00023163"/>
    </source>
</evidence>
<dbReference type="PROSITE" id="PS51118">
    <property type="entry name" value="HTH_HXLR"/>
    <property type="match status" value="1"/>
</dbReference>
<accession>A0A238Z250</accession>
<dbReference type="EMBL" id="FZNW01000018">
    <property type="protein sequence ID" value="SNR77535.1"/>
    <property type="molecule type" value="Genomic_DNA"/>
</dbReference>
<organism evidence="5 6">
    <name type="scientific">Haloechinothrix alba</name>
    <dbReference type="NCBI Taxonomy" id="664784"/>
    <lineage>
        <taxon>Bacteria</taxon>
        <taxon>Bacillati</taxon>
        <taxon>Actinomycetota</taxon>
        <taxon>Actinomycetes</taxon>
        <taxon>Pseudonocardiales</taxon>
        <taxon>Pseudonocardiaceae</taxon>
        <taxon>Haloechinothrix</taxon>
    </lineage>
</organism>
<evidence type="ECO:0000313" key="5">
    <source>
        <dbReference type="EMBL" id="SNR77535.1"/>
    </source>
</evidence>
<evidence type="ECO:0000256" key="2">
    <source>
        <dbReference type="ARBA" id="ARBA00023125"/>
    </source>
</evidence>
<gene>
    <name evidence="5" type="ORF">SAMN06265360_11896</name>
</gene>
<dbReference type="Proteomes" id="UP000198348">
    <property type="component" value="Unassembled WGS sequence"/>
</dbReference>
<keyword evidence="2" id="KW-0238">DNA-binding</keyword>
<dbReference type="Gene3D" id="1.10.10.10">
    <property type="entry name" value="Winged helix-like DNA-binding domain superfamily/Winged helix DNA-binding domain"/>
    <property type="match status" value="1"/>
</dbReference>